<dbReference type="RefSeq" id="WP_260993966.1">
    <property type="nucleotide sequence ID" value="NZ_JAODWD010000003.1"/>
</dbReference>
<organism evidence="1 2">
    <name type="scientific">Mycobacterium deserti</name>
    <dbReference type="NCBI Taxonomy" id="2978347"/>
    <lineage>
        <taxon>Bacteria</taxon>
        <taxon>Bacillati</taxon>
        <taxon>Actinomycetota</taxon>
        <taxon>Actinomycetes</taxon>
        <taxon>Mycobacteriales</taxon>
        <taxon>Mycobacteriaceae</taxon>
        <taxon>Mycobacterium</taxon>
    </lineage>
</organism>
<evidence type="ECO:0000313" key="2">
    <source>
        <dbReference type="Proteomes" id="UP001206639"/>
    </source>
</evidence>
<proteinExistence type="predicted"/>
<sequence length="362" mass="37746">MKLVADAGLWSTGATVEPAPLVAVLEVSGAVLAWTVDEPDRAAGITFTDPTRADWLWRVFGEAGHTAVAAAVDGRSPDPAQTVDLTGVSVSSDALRPLRRLALGHWLRRWWPASERDGIAALDTALLDAEIAVLTAAAQDFFTDDTFDSEVTSLLAPHAAALAAHARDGDPRVADLVERCGDLADDVGIAMDADAVSATRRDDYALAAGPRAGGAGSGAIASGVDSVNWAGVPPGIFDAAEQTVEWRIEARSSVESVVRVALSGLGSPNGIAVNLSSGTVTGTGVLDADGRATFPIVDAQHRPLTETAAWGHDWQDTTVVVGARVDESPQTRERIRTFARARLSAPPGDAFLAEILAAESDY</sequence>
<evidence type="ECO:0000313" key="1">
    <source>
        <dbReference type="EMBL" id="MCT7659959.1"/>
    </source>
</evidence>
<name>A0ABT2MCH0_9MYCO</name>
<reference evidence="2" key="1">
    <citation type="submission" date="2023-07" db="EMBL/GenBank/DDBJ databases">
        <authorList>
            <person name="Deng Y."/>
            <person name="Zhang Y.-Q."/>
        </authorList>
    </citation>
    <scope>NUCLEOTIDE SEQUENCE [LARGE SCALE GENOMIC DNA]</scope>
    <source>
        <strain evidence="2">CPCC 205710</strain>
    </source>
</reference>
<dbReference type="Proteomes" id="UP001206639">
    <property type="component" value="Unassembled WGS sequence"/>
</dbReference>
<dbReference type="EMBL" id="JAODWD010000003">
    <property type="protein sequence ID" value="MCT7659959.1"/>
    <property type="molecule type" value="Genomic_DNA"/>
</dbReference>
<comment type="caution">
    <text evidence="1">The sequence shown here is derived from an EMBL/GenBank/DDBJ whole genome shotgun (WGS) entry which is preliminary data.</text>
</comment>
<accession>A0ABT2MCH0</accession>
<keyword evidence="2" id="KW-1185">Reference proteome</keyword>
<protein>
    <submittedName>
        <fullName evidence="1">Uncharacterized protein</fullName>
    </submittedName>
</protein>
<gene>
    <name evidence="1" type="ORF">N4S67_16195</name>
</gene>